<dbReference type="OrthoDB" id="2327125at2759"/>
<gene>
    <name evidence="2" type="ORF">CPELLU_LOCUS19210</name>
</gene>
<feature type="transmembrane region" description="Helical" evidence="1">
    <location>
        <begin position="6"/>
        <end position="28"/>
    </location>
</feature>
<keyword evidence="1" id="KW-0472">Membrane</keyword>
<evidence type="ECO:0000256" key="1">
    <source>
        <dbReference type="SAM" id="Phobius"/>
    </source>
</evidence>
<feature type="transmembrane region" description="Helical" evidence="1">
    <location>
        <begin position="140"/>
        <end position="159"/>
    </location>
</feature>
<protein>
    <submittedName>
        <fullName evidence="2">12914_t:CDS:1</fullName>
    </submittedName>
</protein>
<dbReference type="Proteomes" id="UP000789759">
    <property type="component" value="Unassembled WGS sequence"/>
</dbReference>
<reference evidence="2" key="1">
    <citation type="submission" date="2021-06" db="EMBL/GenBank/DDBJ databases">
        <authorList>
            <person name="Kallberg Y."/>
            <person name="Tangrot J."/>
            <person name="Rosling A."/>
        </authorList>
    </citation>
    <scope>NUCLEOTIDE SEQUENCE</scope>
    <source>
        <strain evidence="2">FL966</strain>
    </source>
</reference>
<proteinExistence type="predicted"/>
<dbReference type="AlphaFoldDB" id="A0A9N9K947"/>
<feature type="transmembrane region" description="Helical" evidence="1">
    <location>
        <begin position="88"/>
        <end position="106"/>
    </location>
</feature>
<sequence length="208" mass="23956">MAFQLVPSIAVLLTLIVFFLCLLTFAGVPHTDLPQDNSRWLKYPAWHPPLKGARWTANPPTLPKLQSVFVSETENGTKKISAYGFNRLLVLYSFITMLTLSSILIFDIGKFWVALGILHNASEFSVLVLIGSGGKIRSNLFWGILCCYWFFVYIGSLLIEWPYDAVWFKFQGLCFDYALMFTFIRIYINTNQKLKNYNHEHVPLNRDD</sequence>
<feature type="transmembrane region" description="Helical" evidence="1">
    <location>
        <begin position="112"/>
        <end position="133"/>
    </location>
</feature>
<comment type="caution">
    <text evidence="2">The sequence shown here is derived from an EMBL/GenBank/DDBJ whole genome shotgun (WGS) entry which is preliminary data.</text>
</comment>
<keyword evidence="1" id="KW-1133">Transmembrane helix</keyword>
<evidence type="ECO:0000313" key="3">
    <source>
        <dbReference type="Proteomes" id="UP000789759"/>
    </source>
</evidence>
<keyword evidence="1" id="KW-0812">Transmembrane</keyword>
<dbReference type="EMBL" id="CAJVQA010044014">
    <property type="protein sequence ID" value="CAG8816205.1"/>
    <property type="molecule type" value="Genomic_DNA"/>
</dbReference>
<accession>A0A9N9K947</accession>
<evidence type="ECO:0000313" key="2">
    <source>
        <dbReference type="EMBL" id="CAG8816205.1"/>
    </source>
</evidence>
<feature type="transmembrane region" description="Helical" evidence="1">
    <location>
        <begin position="165"/>
        <end position="188"/>
    </location>
</feature>
<name>A0A9N9K947_9GLOM</name>
<organism evidence="2 3">
    <name type="scientific">Cetraspora pellucida</name>
    <dbReference type="NCBI Taxonomy" id="1433469"/>
    <lineage>
        <taxon>Eukaryota</taxon>
        <taxon>Fungi</taxon>
        <taxon>Fungi incertae sedis</taxon>
        <taxon>Mucoromycota</taxon>
        <taxon>Glomeromycotina</taxon>
        <taxon>Glomeromycetes</taxon>
        <taxon>Diversisporales</taxon>
        <taxon>Gigasporaceae</taxon>
        <taxon>Cetraspora</taxon>
    </lineage>
</organism>
<keyword evidence="3" id="KW-1185">Reference proteome</keyword>
<feature type="non-terminal residue" evidence="2">
    <location>
        <position position="1"/>
    </location>
</feature>